<organism evidence="3 4">
    <name type="scientific">Mycoplana azooxidifex</name>
    <dbReference type="NCBI Taxonomy" id="1636188"/>
    <lineage>
        <taxon>Bacteria</taxon>
        <taxon>Pseudomonadati</taxon>
        <taxon>Pseudomonadota</taxon>
        <taxon>Alphaproteobacteria</taxon>
        <taxon>Hyphomicrobiales</taxon>
        <taxon>Rhizobiaceae</taxon>
        <taxon>Mycoplana</taxon>
    </lineage>
</organism>
<name>A0A7W6D611_9HYPH</name>
<keyword evidence="4" id="KW-1185">Reference proteome</keyword>
<keyword evidence="2" id="KW-1277">Toxin-antitoxin system</keyword>
<dbReference type="InterPro" id="IPR035093">
    <property type="entry name" value="RelE/ParE_toxin_dom_sf"/>
</dbReference>
<accession>A0A7W6D611</accession>
<evidence type="ECO:0000256" key="2">
    <source>
        <dbReference type="ARBA" id="ARBA00022649"/>
    </source>
</evidence>
<reference evidence="3 4" key="1">
    <citation type="submission" date="2020-08" db="EMBL/GenBank/DDBJ databases">
        <title>Genomic Encyclopedia of Type Strains, Phase IV (KMG-IV): sequencing the most valuable type-strain genomes for metagenomic binning, comparative biology and taxonomic classification.</title>
        <authorList>
            <person name="Goeker M."/>
        </authorList>
    </citation>
    <scope>NUCLEOTIDE SEQUENCE [LARGE SCALE GENOMIC DNA]</scope>
    <source>
        <strain evidence="3 4">DSM 100211</strain>
    </source>
</reference>
<comment type="similarity">
    <text evidence="1">Belongs to the RelE toxin family.</text>
</comment>
<dbReference type="InterPro" id="IPR051803">
    <property type="entry name" value="TA_system_RelE-like_toxin"/>
</dbReference>
<proteinExistence type="inferred from homology"/>
<protein>
    <submittedName>
        <fullName evidence="3">Plasmid stabilization system protein ParE</fullName>
    </submittedName>
</protein>
<dbReference type="EMBL" id="JACIEE010000005">
    <property type="protein sequence ID" value="MBB3977421.1"/>
    <property type="molecule type" value="Genomic_DNA"/>
</dbReference>
<dbReference type="Proteomes" id="UP000574761">
    <property type="component" value="Unassembled WGS sequence"/>
</dbReference>
<dbReference type="AlphaFoldDB" id="A0A7W6D611"/>
<dbReference type="Gene3D" id="3.30.2310.20">
    <property type="entry name" value="RelE-like"/>
    <property type="match status" value="1"/>
</dbReference>
<dbReference type="PANTHER" id="PTHR33755">
    <property type="entry name" value="TOXIN PARE1-RELATED"/>
    <property type="match status" value="1"/>
</dbReference>
<dbReference type="RefSeq" id="WP_183804820.1">
    <property type="nucleotide sequence ID" value="NZ_JACIEE010000005.1"/>
</dbReference>
<comment type="caution">
    <text evidence="3">The sequence shown here is derived from an EMBL/GenBank/DDBJ whole genome shotgun (WGS) entry which is preliminary data.</text>
</comment>
<evidence type="ECO:0000313" key="4">
    <source>
        <dbReference type="Proteomes" id="UP000574761"/>
    </source>
</evidence>
<evidence type="ECO:0000313" key="3">
    <source>
        <dbReference type="EMBL" id="MBB3977421.1"/>
    </source>
</evidence>
<gene>
    <name evidence="3" type="ORF">GGQ64_002627</name>
</gene>
<dbReference type="InterPro" id="IPR007712">
    <property type="entry name" value="RelE/ParE_toxin"/>
</dbReference>
<evidence type="ECO:0000256" key="1">
    <source>
        <dbReference type="ARBA" id="ARBA00006226"/>
    </source>
</evidence>
<dbReference type="Pfam" id="PF05016">
    <property type="entry name" value="ParE_toxin"/>
    <property type="match status" value="1"/>
</dbReference>
<sequence>MEVVYLPQAVADLRWMRRYYVSIFPQGAKRAREQVVATERLLSGNPHVGEMLGIADVREFPIRRTPFTFIYRIRSERVEILRVWDQRGDPGRFSV</sequence>